<dbReference type="AlphaFoldDB" id="A0A1Q5Q6B9"/>
<name>A0A1Q5Q6B9_TALAT</name>
<comment type="caution">
    <text evidence="2">The sequence shown here is derived from an EMBL/GenBank/DDBJ whole genome shotgun (WGS) entry which is preliminary data.</text>
</comment>
<dbReference type="Proteomes" id="UP000214365">
    <property type="component" value="Unassembled WGS sequence"/>
</dbReference>
<feature type="region of interest" description="Disordered" evidence="1">
    <location>
        <begin position="94"/>
        <end position="116"/>
    </location>
</feature>
<evidence type="ECO:0000313" key="2">
    <source>
        <dbReference type="EMBL" id="OKL55253.1"/>
    </source>
</evidence>
<protein>
    <submittedName>
        <fullName evidence="2">Uncharacterized protein</fullName>
    </submittedName>
</protein>
<dbReference type="GeneID" id="31009236"/>
<organism evidence="2 3">
    <name type="scientific">Talaromyces atroroseus</name>
    <dbReference type="NCBI Taxonomy" id="1441469"/>
    <lineage>
        <taxon>Eukaryota</taxon>
        <taxon>Fungi</taxon>
        <taxon>Dikarya</taxon>
        <taxon>Ascomycota</taxon>
        <taxon>Pezizomycotina</taxon>
        <taxon>Eurotiomycetes</taxon>
        <taxon>Eurotiomycetidae</taxon>
        <taxon>Eurotiales</taxon>
        <taxon>Trichocomaceae</taxon>
        <taxon>Talaromyces</taxon>
        <taxon>Talaromyces sect. Trachyspermi</taxon>
    </lineage>
</organism>
<sequence>MDGRRLSPLPSDNPQPDYFEEPGKQSPQYAHDGEIPIHGESQPALHSDLVPVTSDESGSNAQGQKRRTNAEASRRYRDKLSDLRRKIYTLKQWITEQNEDPQGPISKEKRPDKMSTLELKKESSFLQSRVRAIFIRKLQVESKWEPWMDSLTLRELRNKASETISRGFANGDASFSEEVMNNRENR</sequence>
<proteinExistence type="predicted"/>
<feature type="compositionally biased region" description="Polar residues" evidence="1">
    <location>
        <begin position="54"/>
        <end position="63"/>
    </location>
</feature>
<gene>
    <name evidence="2" type="ORF">UA08_09480</name>
</gene>
<feature type="region of interest" description="Disordered" evidence="1">
    <location>
        <begin position="1"/>
        <end position="77"/>
    </location>
</feature>
<feature type="compositionally biased region" description="Basic and acidic residues" evidence="1">
    <location>
        <begin position="106"/>
        <end position="116"/>
    </location>
</feature>
<dbReference type="RefSeq" id="XP_020115374.1">
    <property type="nucleotide sequence ID" value="XM_020265405.1"/>
</dbReference>
<keyword evidence="3" id="KW-1185">Reference proteome</keyword>
<evidence type="ECO:0000313" key="3">
    <source>
        <dbReference type="Proteomes" id="UP000214365"/>
    </source>
</evidence>
<evidence type="ECO:0000256" key="1">
    <source>
        <dbReference type="SAM" id="MobiDB-lite"/>
    </source>
</evidence>
<dbReference type="EMBL" id="LFMY01000026">
    <property type="protein sequence ID" value="OKL55253.1"/>
    <property type="molecule type" value="Genomic_DNA"/>
</dbReference>
<reference evidence="2 3" key="1">
    <citation type="submission" date="2015-06" db="EMBL/GenBank/DDBJ databases">
        <title>Talaromyces atroroseus IBT 11181 draft genome.</title>
        <authorList>
            <person name="Rasmussen K.B."/>
            <person name="Rasmussen S."/>
            <person name="Petersen B."/>
            <person name="Sicheritz-Ponten T."/>
            <person name="Mortensen U.H."/>
            <person name="Thrane U."/>
        </authorList>
    </citation>
    <scope>NUCLEOTIDE SEQUENCE [LARGE SCALE GENOMIC DNA]</scope>
    <source>
        <strain evidence="2 3">IBT 11181</strain>
    </source>
</reference>
<feature type="compositionally biased region" description="Basic and acidic residues" evidence="1">
    <location>
        <begin position="68"/>
        <end position="77"/>
    </location>
</feature>
<accession>A0A1Q5Q6B9</accession>
<dbReference type="OrthoDB" id="4230658at2759"/>